<evidence type="ECO:0000313" key="1">
    <source>
        <dbReference type="EMBL" id="ANG66000.1"/>
    </source>
</evidence>
<proteinExistence type="predicted"/>
<sequence>MTANTFGTLNILMKYSKEDNLANFLPEDLIVTPSHLEDIPLSSLSFTMCWLATIHPSWISVAIKECPPVIQSQLLAWLPSSLVQELLPLLPGISPASQRCSNFGAFYLLDILSKKIRPPGITEEIFLPPSPFNAILYYSGATKMTLINCLGLFTIAKELRNIVDKVIIDRVHKLLSPTEQLFLTYCQSHPMKHLETTNFLASWDQEDDFRKFIHKKGLEFLAIALAKEDASFFWYFLRRLDIGRGYIFERALKEFYEHPHSDYFKNQLEQCIKILVQ</sequence>
<dbReference type="EMBL" id="CP015840">
    <property type="protein sequence ID" value="ANG66000.1"/>
    <property type="molecule type" value="Genomic_DNA"/>
</dbReference>
<reference evidence="1 2" key="1">
    <citation type="journal article" date="2014" name="Syst. Appl. Microbiol.">
        <title>Evidence for the existence of two new members of the family Chlamydiaceae and proposal of Chlamydia avium sp. nov. and Chlamydia gallinacea sp. nov.</title>
        <authorList>
            <person name="Sachse K."/>
            <person name="Laroucau K."/>
            <person name="Riege K."/>
            <person name="Wehner S."/>
            <person name="Dilcher M."/>
            <person name="Creasy H.H."/>
            <person name="Weidmann M."/>
            <person name="Myers G."/>
            <person name="Vorimore F."/>
            <person name="Vicari N."/>
            <person name="Magnino S."/>
            <person name="Liebler-Tenorio E."/>
            <person name="Ruettger A."/>
            <person name="Bavoil P.M."/>
            <person name="Hufert F.T."/>
            <person name="Rossello-Mora R."/>
            <person name="Marz M."/>
        </authorList>
    </citation>
    <scope>NUCLEOTIDE SEQUENCE [LARGE SCALE GENOMIC DNA]</scope>
    <source>
        <strain evidence="1 2">08-1274/3</strain>
    </source>
</reference>
<dbReference type="AlphaFoldDB" id="A0A173DYL0"/>
<dbReference type="GeneID" id="81477982"/>
<dbReference type="STRING" id="1143323.M787_001520"/>
<protein>
    <submittedName>
        <fullName evidence="1">Uncharacterized protein</fullName>
    </submittedName>
</protein>
<dbReference type="OrthoDB" id="17311at2"/>
<organism evidence="1 2">
    <name type="scientific">Chlamydia gallinacea 08-1274/3</name>
    <dbReference type="NCBI Taxonomy" id="1143323"/>
    <lineage>
        <taxon>Bacteria</taxon>
        <taxon>Pseudomonadati</taxon>
        <taxon>Chlamydiota</taxon>
        <taxon>Chlamydiia</taxon>
        <taxon>Chlamydiales</taxon>
        <taxon>Chlamydiaceae</taxon>
        <taxon>Chlamydia/Chlamydophila group</taxon>
        <taxon>Chlamydia</taxon>
    </lineage>
</organism>
<accession>A0A173DYL0</accession>
<dbReference type="KEGG" id="cgz:M787_001520"/>
<dbReference type="Proteomes" id="UP000019147">
    <property type="component" value="Chromosome"/>
</dbReference>
<dbReference type="RefSeq" id="WP_021828701.1">
    <property type="nucleotide sequence ID" value="NZ_CP015840.1"/>
</dbReference>
<gene>
    <name evidence="1" type="ORF">M787_001520</name>
</gene>
<name>A0A173DYL0_9CHLA</name>
<evidence type="ECO:0000313" key="2">
    <source>
        <dbReference type="Proteomes" id="UP000019147"/>
    </source>
</evidence>